<dbReference type="InParanoid" id="A0A6P7Z6U6"/>
<evidence type="ECO:0000256" key="2">
    <source>
        <dbReference type="ARBA" id="ARBA00004524"/>
    </source>
</evidence>
<dbReference type="InterPro" id="IPR002401">
    <property type="entry name" value="Cyt_P450_E_grp-I"/>
</dbReference>
<dbReference type="GO" id="GO:0006805">
    <property type="term" value="P:xenobiotic metabolic process"/>
    <property type="evidence" value="ECO:0007669"/>
    <property type="project" value="TreeGrafter"/>
</dbReference>
<keyword evidence="5 13" id="KW-0349">Heme</keyword>
<evidence type="ECO:0000256" key="14">
    <source>
        <dbReference type="RuleBase" id="RU000461"/>
    </source>
</evidence>
<keyword evidence="11 14" id="KW-0503">Monooxygenase</keyword>
<dbReference type="Proteomes" id="UP000515156">
    <property type="component" value="Chromosome 11"/>
</dbReference>
<dbReference type="GO" id="GO:0008392">
    <property type="term" value="F:arachidonate epoxygenase activity"/>
    <property type="evidence" value="ECO:0007669"/>
    <property type="project" value="TreeGrafter"/>
</dbReference>
<evidence type="ECO:0000256" key="6">
    <source>
        <dbReference type="ARBA" id="ARBA00022723"/>
    </source>
</evidence>
<keyword evidence="7" id="KW-0256">Endoplasmic reticulum</keyword>
<keyword evidence="16" id="KW-1185">Reference proteome</keyword>
<keyword evidence="8" id="KW-0492">Microsome</keyword>
<dbReference type="FunFam" id="1.10.630.10:FF:000001">
    <property type="entry name" value="Cytochrome P450, family 2"/>
    <property type="match status" value="1"/>
</dbReference>
<dbReference type="KEGG" id="muo:115479433"/>
<evidence type="ECO:0000256" key="15">
    <source>
        <dbReference type="SAM" id="Phobius"/>
    </source>
</evidence>
<dbReference type="RefSeq" id="XP_030073188.1">
    <property type="nucleotide sequence ID" value="XM_030217328.1"/>
</dbReference>
<reference evidence="16" key="1">
    <citation type="submission" date="2024-06" db="UniProtKB">
        <authorList>
            <consortium name="RefSeq"/>
        </authorList>
    </citation>
    <scope>NUCLEOTIDE SEQUENCE [LARGE SCALE GENOMIC DNA]</scope>
</reference>
<evidence type="ECO:0000256" key="12">
    <source>
        <dbReference type="ARBA" id="ARBA00023136"/>
    </source>
</evidence>
<feature type="binding site" description="axial binding residue" evidence="13">
    <location>
        <position position="439"/>
    </location>
    <ligand>
        <name>heme</name>
        <dbReference type="ChEBI" id="CHEBI:30413"/>
    </ligand>
    <ligandPart>
        <name>Fe</name>
        <dbReference type="ChEBI" id="CHEBI:18248"/>
    </ligandPart>
</feature>
<dbReference type="SUPFAM" id="SSF48264">
    <property type="entry name" value="Cytochrome P450"/>
    <property type="match status" value="1"/>
</dbReference>
<organism evidence="16 17">
    <name type="scientific">Microcaecilia unicolor</name>
    <dbReference type="NCBI Taxonomy" id="1415580"/>
    <lineage>
        <taxon>Eukaryota</taxon>
        <taxon>Metazoa</taxon>
        <taxon>Chordata</taxon>
        <taxon>Craniata</taxon>
        <taxon>Vertebrata</taxon>
        <taxon>Euteleostomi</taxon>
        <taxon>Amphibia</taxon>
        <taxon>Gymnophiona</taxon>
        <taxon>Siphonopidae</taxon>
        <taxon>Microcaecilia</taxon>
    </lineage>
</organism>
<protein>
    <submittedName>
        <fullName evidence="17">Cytochrome P450 2A13-like</fullName>
    </submittedName>
</protein>
<name>A0A6P7Z6U6_9AMPH</name>
<keyword evidence="9 14" id="KW-0560">Oxidoreductase</keyword>
<dbReference type="InterPro" id="IPR001128">
    <property type="entry name" value="Cyt_P450"/>
</dbReference>
<sequence>MDTAVAQTLFLAACLSCFLFFLIRRTMHQQDKLPPGPIPLPLIGNLLQMDPKEIGKTFMKMSEKHGPVFRLYFGSEKVVILNGYETVKEALINQAEVFSERGKMPSFDQIFHGFGINCSNGENWKQMRLYAIMTLKNFGMGKRSIEERIQEEAQFLMEKLRTTKGLPFDPTFFLYQATSNVICSIVFGNRFEYDDNDFLHLLEHLNDSIHLISSIWGQLFDMFTSIMKYLPGPHNRILYCLKSIEEFVLKKVKHNQETLDSNNPRDFIDSFLIKMEQEKQNSSSYFHLKNLVATVLSLFLAGTETTSTTLRYGFLILLKYPEIEEKLHEEIDRVLGPENSPRLEDRTKMPYTNAVIHEIQRFCDLLPLNLPHVVTQDIQFHGYTIHKGTKVIPSLHSVLWDPKEFSNPESFNPGHFLDENGCFKKNDAFMAFSAGKRVCLGESLGRTELFVFFVSILQNFTLKSDIQPNDIDISPEFSNFISIPQAYKLSVVPR</sequence>
<feature type="transmembrane region" description="Helical" evidence="15">
    <location>
        <begin position="6"/>
        <end position="23"/>
    </location>
</feature>
<dbReference type="PRINTS" id="PR00385">
    <property type="entry name" value="P450"/>
</dbReference>
<reference evidence="17" key="2">
    <citation type="submission" date="2025-08" db="UniProtKB">
        <authorList>
            <consortium name="RefSeq"/>
        </authorList>
    </citation>
    <scope>IDENTIFICATION</scope>
</reference>
<evidence type="ECO:0000313" key="16">
    <source>
        <dbReference type="Proteomes" id="UP000515156"/>
    </source>
</evidence>
<dbReference type="AlphaFoldDB" id="A0A6P7Z6U6"/>
<proteinExistence type="inferred from homology"/>
<evidence type="ECO:0000256" key="4">
    <source>
        <dbReference type="ARBA" id="ARBA00010617"/>
    </source>
</evidence>
<dbReference type="GO" id="GO:0020037">
    <property type="term" value="F:heme binding"/>
    <property type="evidence" value="ECO:0007669"/>
    <property type="project" value="InterPro"/>
</dbReference>
<dbReference type="InterPro" id="IPR008067">
    <property type="entry name" value="Cyt_P450_E_grp-I_CYP2A-like"/>
</dbReference>
<dbReference type="OrthoDB" id="1055148at2759"/>
<dbReference type="PRINTS" id="PR01684">
    <property type="entry name" value="EP450ICYP2A"/>
</dbReference>
<dbReference type="PANTHER" id="PTHR24300">
    <property type="entry name" value="CYTOCHROME P450 508A4-RELATED"/>
    <property type="match status" value="1"/>
</dbReference>
<keyword evidence="10 13" id="KW-0408">Iron</keyword>
<dbReference type="InterPro" id="IPR036396">
    <property type="entry name" value="Cyt_P450_sf"/>
</dbReference>
<comment type="subcellular location">
    <subcellularLocation>
        <location evidence="3">Endoplasmic reticulum membrane</location>
    </subcellularLocation>
    <subcellularLocation>
        <location evidence="2">Microsome membrane</location>
    </subcellularLocation>
</comment>
<dbReference type="Pfam" id="PF00067">
    <property type="entry name" value="p450"/>
    <property type="match status" value="1"/>
</dbReference>
<evidence type="ECO:0000256" key="10">
    <source>
        <dbReference type="ARBA" id="ARBA00023004"/>
    </source>
</evidence>
<dbReference type="PRINTS" id="PR00463">
    <property type="entry name" value="EP450I"/>
</dbReference>
<evidence type="ECO:0000256" key="13">
    <source>
        <dbReference type="PIRSR" id="PIRSR602401-1"/>
    </source>
</evidence>
<comment type="cofactor">
    <cofactor evidence="1 13">
        <name>heme</name>
        <dbReference type="ChEBI" id="CHEBI:30413"/>
    </cofactor>
</comment>
<keyword evidence="12 15" id="KW-0472">Membrane</keyword>
<dbReference type="Gene3D" id="1.10.630.10">
    <property type="entry name" value="Cytochrome P450"/>
    <property type="match status" value="1"/>
</dbReference>
<dbReference type="CDD" id="cd11026">
    <property type="entry name" value="CYP2"/>
    <property type="match status" value="1"/>
</dbReference>
<evidence type="ECO:0000313" key="17">
    <source>
        <dbReference type="RefSeq" id="XP_030073188.1"/>
    </source>
</evidence>
<dbReference type="GO" id="GO:0005789">
    <property type="term" value="C:endoplasmic reticulum membrane"/>
    <property type="evidence" value="ECO:0007669"/>
    <property type="project" value="UniProtKB-SubCell"/>
</dbReference>
<evidence type="ECO:0000256" key="8">
    <source>
        <dbReference type="ARBA" id="ARBA00022848"/>
    </source>
</evidence>
<evidence type="ECO:0000256" key="9">
    <source>
        <dbReference type="ARBA" id="ARBA00023002"/>
    </source>
</evidence>
<evidence type="ECO:0000256" key="7">
    <source>
        <dbReference type="ARBA" id="ARBA00022824"/>
    </source>
</evidence>
<dbReference type="InterPro" id="IPR050182">
    <property type="entry name" value="Cytochrome_P450_fam2"/>
</dbReference>
<gene>
    <name evidence="17" type="primary">LOC115479433</name>
</gene>
<evidence type="ECO:0000256" key="1">
    <source>
        <dbReference type="ARBA" id="ARBA00001971"/>
    </source>
</evidence>
<keyword evidence="15" id="KW-0812">Transmembrane</keyword>
<dbReference type="GO" id="GO:0005506">
    <property type="term" value="F:iron ion binding"/>
    <property type="evidence" value="ECO:0007669"/>
    <property type="project" value="InterPro"/>
</dbReference>
<dbReference type="GO" id="GO:0016712">
    <property type="term" value="F:oxidoreductase activity, acting on paired donors, with incorporation or reduction of molecular oxygen, reduced flavin or flavoprotein as one donor, and incorporation of one atom of oxygen"/>
    <property type="evidence" value="ECO:0007669"/>
    <property type="project" value="InterPro"/>
</dbReference>
<dbReference type="PROSITE" id="PS00086">
    <property type="entry name" value="CYTOCHROME_P450"/>
    <property type="match status" value="1"/>
</dbReference>
<keyword evidence="15" id="KW-1133">Transmembrane helix</keyword>
<keyword evidence="6 13" id="KW-0479">Metal-binding</keyword>
<evidence type="ECO:0000256" key="11">
    <source>
        <dbReference type="ARBA" id="ARBA00023033"/>
    </source>
</evidence>
<dbReference type="InterPro" id="IPR017972">
    <property type="entry name" value="Cyt_P450_CS"/>
</dbReference>
<evidence type="ECO:0000256" key="5">
    <source>
        <dbReference type="ARBA" id="ARBA00022617"/>
    </source>
</evidence>
<evidence type="ECO:0000256" key="3">
    <source>
        <dbReference type="ARBA" id="ARBA00004586"/>
    </source>
</evidence>
<comment type="similarity">
    <text evidence="4 14">Belongs to the cytochrome P450 family.</text>
</comment>
<dbReference type="GO" id="GO:0019373">
    <property type="term" value="P:epoxygenase P450 pathway"/>
    <property type="evidence" value="ECO:0007669"/>
    <property type="project" value="TreeGrafter"/>
</dbReference>
<dbReference type="GeneID" id="115479433"/>
<dbReference type="PANTHER" id="PTHR24300:SF424">
    <property type="entry name" value="CYTOCHROME P450"/>
    <property type="match status" value="1"/>
</dbReference>
<accession>A0A6P7Z6U6</accession>